<keyword evidence="1" id="KW-0812">Transmembrane</keyword>
<keyword evidence="1" id="KW-1133">Transmembrane helix</keyword>
<comment type="caution">
    <text evidence="2">The sequence shown here is derived from an EMBL/GenBank/DDBJ whole genome shotgun (WGS) entry which is preliminary data.</text>
</comment>
<accession>A0AAW2GXH8</accession>
<evidence type="ECO:0000313" key="3">
    <source>
        <dbReference type="Proteomes" id="UP001430953"/>
    </source>
</evidence>
<evidence type="ECO:0000313" key="2">
    <source>
        <dbReference type="EMBL" id="KAL0132015.1"/>
    </source>
</evidence>
<sequence>MREVKPRGVENEHENTLPSCRWLALLFGLIDPALSRKRIIYFLRSANSKTWARFMNYWINHIDSSNSFSLSFSLPNVWHCRSINNFILFICNKFISRFYITLYFFVFSPFVLLLIRIASRRLIRCRKRCVFKNRFGDIRVFILPLPNRHK</sequence>
<organism evidence="2 3">
    <name type="scientific">Cardiocondyla obscurior</name>
    <dbReference type="NCBI Taxonomy" id="286306"/>
    <lineage>
        <taxon>Eukaryota</taxon>
        <taxon>Metazoa</taxon>
        <taxon>Ecdysozoa</taxon>
        <taxon>Arthropoda</taxon>
        <taxon>Hexapoda</taxon>
        <taxon>Insecta</taxon>
        <taxon>Pterygota</taxon>
        <taxon>Neoptera</taxon>
        <taxon>Endopterygota</taxon>
        <taxon>Hymenoptera</taxon>
        <taxon>Apocrita</taxon>
        <taxon>Aculeata</taxon>
        <taxon>Formicoidea</taxon>
        <taxon>Formicidae</taxon>
        <taxon>Myrmicinae</taxon>
        <taxon>Cardiocondyla</taxon>
    </lineage>
</organism>
<dbReference type="EMBL" id="JADYXP020000001">
    <property type="protein sequence ID" value="KAL0132015.1"/>
    <property type="molecule type" value="Genomic_DNA"/>
</dbReference>
<proteinExistence type="predicted"/>
<dbReference type="Proteomes" id="UP001430953">
    <property type="component" value="Unassembled WGS sequence"/>
</dbReference>
<dbReference type="AlphaFoldDB" id="A0AAW2GXH8"/>
<feature type="transmembrane region" description="Helical" evidence="1">
    <location>
        <begin position="98"/>
        <end position="118"/>
    </location>
</feature>
<gene>
    <name evidence="2" type="ORF">PUN28_000050</name>
</gene>
<keyword evidence="1" id="KW-0472">Membrane</keyword>
<name>A0AAW2GXH8_9HYME</name>
<evidence type="ECO:0000256" key="1">
    <source>
        <dbReference type="SAM" id="Phobius"/>
    </source>
</evidence>
<reference evidence="2 3" key="1">
    <citation type="submission" date="2023-03" db="EMBL/GenBank/DDBJ databases">
        <title>High recombination rates correlate with genetic variation in Cardiocondyla obscurior ants.</title>
        <authorList>
            <person name="Errbii M."/>
        </authorList>
    </citation>
    <scope>NUCLEOTIDE SEQUENCE [LARGE SCALE GENOMIC DNA]</scope>
    <source>
        <strain evidence="2">Alpha-2009</strain>
        <tissue evidence="2">Whole body</tissue>
    </source>
</reference>
<keyword evidence="3" id="KW-1185">Reference proteome</keyword>
<protein>
    <submittedName>
        <fullName evidence="2">Uncharacterized protein</fullName>
    </submittedName>
</protein>